<dbReference type="PANTHER" id="PTHR34558:SF4">
    <property type="entry name" value="TRANSMEMBRANE PROTEIN"/>
    <property type="match status" value="1"/>
</dbReference>
<feature type="signal peptide" evidence="3">
    <location>
        <begin position="1"/>
        <end position="21"/>
    </location>
</feature>
<dbReference type="AlphaFoldDB" id="A0A068UUB8"/>
<dbReference type="InParanoid" id="A0A068UUB8"/>
<sequence>MGKSVFAFLILSGIFMVQSMAARSELKVQELVHLSAKMERSIADPPAVDNGAADHSKEEGGLTEETAAEAPDQVVVRKMSKHHSTDKSVAGGGVIIGGLVAAVFAAVYCYIRVTRKESSSDGEKH</sequence>
<name>A0A068UUB8_COFCA</name>
<evidence type="ECO:0000313" key="4">
    <source>
        <dbReference type="EMBL" id="CDP11854.1"/>
    </source>
</evidence>
<dbReference type="Gramene" id="CDP11854">
    <property type="protein sequence ID" value="CDP11854"/>
    <property type="gene ID" value="GSCOC_T00035121001"/>
</dbReference>
<accession>A0A068UUB8</accession>
<keyword evidence="5" id="KW-1185">Reference proteome</keyword>
<organism evidence="4 5">
    <name type="scientific">Coffea canephora</name>
    <name type="common">Robusta coffee</name>
    <dbReference type="NCBI Taxonomy" id="49390"/>
    <lineage>
        <taxon>Eukaryota</taxon>
        <taxon>Viridiplantae</taxon>
        <taxon>Streptophyta</taxon>
        <taxon>Embryophyta</taxon>
        <taxon>Tracheophyta</taxon>
        <taxon>Spermatophyta</taxon>
        <taxon>Magnoliopsida</taxon>
        <taxon>eudicotyledons</taxon>
        <taxon>Gunneridae</taxon>
        <taxon>Pentapetalae</taxon>
        <taxon>asterids</taxon>
        <taxon>lamiids</taxon>
        <taxon>Gentianales</taxon>
        <taxon>Rubiaceae</taxon>
        <taxon>Ixoroideae</taxon>
        <taxon>Gardenieae complex</taxon>
        <taxon>Bertiereae - Coffeeae clade</taxon>
        <taxon>Coffeeae</taxon>
        <taxon>Coffea</taxon>
    </lineage>
</organism>
<protein>
    <submittedName>
        <fullName evidence="4">Uncharacterized protein</fullName>
    </submittedName>
</protein>
<feature type="region of interest" description="Disordered" evidence="1">
    <location>
        <begin position="43"/>
        <end position="71"/>
    </location>
</feature>
<evidence type="ECO:0000313" key="5">
    <source>
        <dbReference type="Proteomes" id="UP000295252"/>
    </source>
</evidence>
<keyword evidence="2" id="KW-1133">Transmembrane helix</keyword>
<keyword evidence="3" id="KW-0732">Signal</keyword>
<evidence type="ECO:0000256" key="2">
    <source>
        <dbReference type="SAM" id="Phobius"/>
    </source>
</evidence>
<dbReference type="EMBL" id="HG739144">
    <property type="protein sequence ID" value="CDP11854.1"/>
    <property type="molecule type" value="Genomic_DNA"/>
</dbReference>
<dbReference type="PANTHER" id="PTHR34558">
    <property type="entry name" value="EXPRESSED PROTEIN"/>
    <property type="match status" value="1"/>
</dbReference>
<feature type="chain" id="PRO_5001658254" evidence="3">
    <location>
        <begin position="22"/>
        <end position="125"/>
    </location>
</feature>
<feature type="transmembrane region" description="Helical" evidence="2">
    <location>
        <begin position="89"/>
        <end position="111"/>
    </location>
</feature>
<evidence type="ECO:0000256" key="1">
    <source>
        <dbReference type="SAM" id="MobiDB-lite"/>
    </source>
</evidence>
<dbReference type="Proteomes" id="UP000295252">
    <property type="component" value="Chromosome VII"/>
</dbReference>
<evidence type="ECO:0000256" key="3">
    <source>
        <dbReference type="SAM" id="SignalP"/>
    </source>
</evidence>
<dbReference type="OrthoDB" id="686454at2759"/>
<proteinExistence type="predicted"/>
<gene>
    <name evidence="4" type="ORF">GSCOC_T00035121001</name>
</gene>
<reference evidence="5" key="1">
    <citation type="journal article" date="2014" name="Science">
        <title>The coffee genome provides insight into the convergent evolution of caffeine biosynthesis.</title>
        <authorList>
            <person name="Denoeud F."/>
            <person name="Carretero-Paulet L."/>
            <person name="Dereeper A."/>
            <person name="Droc G."/>
            <person name="Guyot R."/>
            <person name="Pietrella M."/>
            <person name="Zheng C."/>
            <person name="Alberti A."/>
            <person name="Anthony F."/>
            <person name="Aprea G."/>
            <person name="Aury J.M."/>
            <person name="Bento P."/>
            <person name="Bernard M."/>
            <person name="Bocs S."/>
            <person name="Campa C."/>
            <person name="Cenci A."/>
            <person name="Combes M.C."/>
            <person name="Crouzillat D."/>
            <person name="Da Silva C."/>
            <person name="Daddiego L."/>
            <person name="De Bellis F."/>
            <person name="Dussert S."/>
            <person name="Garsmeur O."/>
            <person name="Gayraud T."/>
            <person name="Guignon V."/>
            <person name="Jahn K."/>
            <person name="Jamilloux V."/>
            <person name="Joet T."/>
            <person name="Labadie K."/>
            <person name="Lan T."/>
            <person name="Leclercq J."/>
            <person name="Lepelley M."/>
            <person name="Leroy T."/>
            <person name="Li L.T."/>
            <person name="Librado P."/>
            <person name="Lopez L."/>
            <person name="Munoz A."/>
            <person name="Noel B."/>
            <person name="Pallavicini A."/>
            <person name="Perrotta G."/>
            <person name="Poncet V."/>
            <person name="Pot D."/>
            <person name="Priyono X."/>
            <person name="Rigoreau M."/>
            <person name="Rouard M."/>
            <person name="Rozas J."/>
            <person name="Tranchant-Dubreuil C."/>
            <person name="VanBuren R."/>
            <person name="Zhang Q."/>
            <person name="Andrade A.C."/>
            <person name="Argout X."/>
            <person name="Bertrand B."/>
            <person name="de Kochko A."/>
            <person name="Graziosi G."/>
            <person name="Henry R.J."/>
            <person name="Jayarama X."/>
            <person name="Ming R."/>
            <person name="Nagai C."/>
            <person name="Rounsley S."/>
            <person name="Sankoff D."/>
            <person name="Giuliano G."/>
            <person name="Albert V.A."/>
            <person name="Wincker P."/>
            <person name="Lashermes P."/>
        </authorList>
    </citation>
    <scope>NUCLEOTIDE SEQUENCE [LARGE SCALE GENOMIC DNA]</scope>
    <source>
        <strain evidence="5">cv. DH200-94</strain>
    </source>
</reference>
<keyword evidence="2" id="KW-0472">Membrane</keyword>
<keyword evidence="2" id="KW-0812">Transmembrane</keyword>